<name>A0A8J4S1Z3_9STRA</name>
<gene>
    <name evidence="1" type="ORF">G195_011615</name>
</gene>
<evidence type="ECO:0000313" key="1">
    <source>
        <dbReference type="EMBL" id="KAF4314652.1"/>
    </source>
</evidence>
<dbReference type="Proteomes" id="UP000702964">
    <property type="component" value="Unassembled WGS sequence"/>
</dbReference>
<accession>A0A8J4S1Z3</accession>
<comment type="caution">
    <text evidence="1">The sequence shown here is derived from an EMBL/GenBank/DDBJ whole genome shotgun (WGS) entry which is preliminary data.</text>
</comment>
<protein>
    <submittedName>
        <fullName evidence="1">Uncharacterized protein</fullName>
    </submittedName>
</protein>
<proteinExistence type="predicted"/>
<organism evidence="1 2">
    <name type="scientific">Phytophthora kernoviae 00238/432</name>
    <dbReference type="NCBI Taxonomy" id="1284355"/>
    <lineage>
        <taxon>Eukaryota</taxon>
        <taxon>Sar</taxon>
        <taxon>Stramenopiles</taxon>
        <taxon>Oomycota</taxon>
        <taxon>Peronosporomycetes</taxon>
        <taxon>Peronosporales</taxon>
        <taxon>Peronosporaceae</taxon>
        <taxon>Phytophthora</taxon>
    </lineage>
</organism>
<sequence length="299" mass="33872">MRATWKLNKPSLFGQNVSLEEDVIHVLVVIPEGAGGSASDISATNKLLTEIHENTVLTKRKIYVHSQVGSTEYKEILAAFNITVKPVRKTAAKWDKVNVFTWDKELSEEKQKDKYRRYVERNIGKFLQEKKLCVFSVENTRDILRVVAKGPNIELSGRTDLLILSDIVMESAAYALDLPEVKMLIEVKKKVERQSVFQAMSELIALDLLTNDPVFALLTDFNNDWQFFWIAMGENNTTCVNRVNITNPGEAFEMIRELLKSTASTEITTPVLQDPVKRRKLSRVLPSINEAGESGRILC</sequence>
<evidence type="ECO:0000313" key="2">
    <source>
        <dbReference type="Proteomes" id="UP000702964"/>
    </source>
</evidence>
<dbReference type="AlphaFoldDB" id="A0A8J4S1Z3"/>
<reference evidence="1" key="2">
    <citation type="submission" date="2020-02" db="EMBL/GenBank/DDBJ databases">
        <authorList>
            <person name="Studholme D.J."/>
        </authorList>
    </citation>
    <scope>NUCLEOTIDE SEQUENCE</scope>
    <source>
        <strain evidence="1">00238/432</strain>
    </source>
</reference>
<dbReference type="EMBL" id="AOFI03002178">
    <property type="protein sequence ID" value="KAF4314652.1"/>
    <property type="molecule type" value="Genomic_DNA"/>
</dbReference>
<reference evidence="1" key="1">
    <citation type="journal article" date="2015" name="Genom Data">
        <title>Draft genome sequences of Phytophthora kernoviae and Phytophthora ramorum lineage EU2 from Scotland.</title>
        <authorList>
            <person name="Sambles C."/>
            <person name="Schlenzig A."/>
            <person name="O'Neill P."/>
            <person name="Grant M."/>
            <person name="Studholme D.J."/>
        </authorList>
    </citation>
    <scope>NUCLEOTIDE SEQUENCE</scope>
    <source>
        <strain evidence="1">00238/432</strain>
    </source>
</reference>